<reference evidence="3" key="2">
    <citation type="submission" date="2025-08" db="UniProtKB">
        <authorList>
            <consortium name="Ensembl"/>
        </authorList>
    </citation>
    <scope>IDENTIFICATION</scope>
</reference>
<dbReference type="GeneTree" id="ENSGT00940000167607"/>
<dbReference type="STRING" id="51511.ENSCSAVP00000011286"/>
<dbReference type="InParanoid" id="H2Z124"/>
<name>H2Z124_CIOSA</name>
<accession>H2Z124</accession>
<keyword evidence="4" id="KW-1185">Reference proteome</keyword>
<reference evidence="4" key="1">
    <citation type="submission" date="2003-08" db="EMBL/GenBank/DDBJ databases">
        <authorList>
            <person name="Birren B."/>
            <person name="Nusbaum C."/>
            <person name="Abebe A."/>
            <person name="Abouelleil A."/>
            <person name="Adekoya E."/>
            <person name="Ait-zahra M."/>
            <person name="Allen N."/>
            <person name="Allen T."/>
            <person name="An P."/>
            <person name="Anderson M."/>
            <person name="Anderson S."/>
            <person name="Arachchi H."/>
            <person name="Armbruster J."/>
            <person name="Bachantsang P."/>
            <person name="Baldwin J."/>
            <person name="Barry A."/>
            <person name="Bayul T."/>
            <person name="Blitshsteyn B."/>
            <person name="Bloom T."/>
            <person name="Blye J."/>
            <person name="Boguslavskiy L."/>
            <person name="Borowsky M."/>
            <person name="Boukhgalter B."/>
            <person name="Brunache A."/>
            <person name="Butler J."/>
            <person name="Calixte N."/>
            <person name="Calvo S."/>
            <person name="Camarata J."/>
            <person name="Campo K."/>
            <person name="Chang J."/>
            <person name="Cheshatsang Y."/>
            <person name="Citroen M."/>
            <person name="Collymore A."/>
            <person name="Considine T."/>
            <person name="Cook A."/>
            <person name="Cooke P."/>
            <person name="Corum B."/>
            <person name="Cuomo C."/>
            <person name="David R."/>
            <person name="Dawoe T."/>
            <person name="Degray S."/>
            <person name="Dodge S."/>
            <person name="Dooley K."/>
            <person name="Dorje P."/>
            <person name="Dorjee K."/>
            <person name="Dorris L."/>
            <person name="Duffey N."/>
            <person name="Dupes A."/>
            <person name="Elkins T."/>
            <person name="Engels R."/>
            <person name="Erickson J."/>
            <person name="Farina A."/>
            <person name="Faro S."/>
            <person name="Ferreira P."/>
            <person name="Fischer H."/>
            <person name="Fitzgerald M."/>
            <person name="Foley K."/>
            <person name="Gage D."/>
            <person name="Galagan J."/>
            <person name="Gearin G."/>
            <person name="Gnerre S."/>
            <person name="Gnirke A."/>
            <person name="Goyette A."/>
            <person name="Graham J."/>
            <person name="Grandbois E."/>
            <person name="Gyaltsen K."/>
            <person name="Hafez N."/>
            <person name="Hagopian D."/>
            <person name="Hagos B."/>
            <person name="Hall J."/>
            <person name="Hatcher B."/>
            <person name="Heller A."/>
            <person name="Higgins H."/>
            <person name="Honan T."/>
            <person name="Horn A."/>
            <person name="Houde N."/>
            <person name="Hughes L."/>
            <person name="Hulme W."/>
            <person name="Husby E."/>
            <person name="Iliev I."/>
            <person name="Jaffe D."/>
            <person name="Jones C."/>
            <person name="Kamal M."/>
            <person name="Kamat A."/>
            <person name="Kamvysselis M."/>
            <person name="Karlsson E."/>
            <person name="Kells C."/>
            <person name="Kieu A."/>
            <person name="Kisner P."/>
            <person name="Kodira C."/>
            <person name="Kulbokas E."/>
            <person name="Labutti K."/>
            <person name="Lama D."/>
            <person name="Landers T."/>
            <person name="Leger J."/>
            <person name="Levine S."/>
            <person name="Lewis D."/>
            <person name="Lewis T."/>
            <person name="Lindblad-toh K."/>
            <person name="Liu X."/>
            <person name="Lokyitsang T."/>
            <person name="Lokyitsang Y."/>
            <person name="Lucien O."/>
            <person name="Lui A."/>
            <person name="Ma L.J."/>
            <person name="Mabbitt R."/>
            <person name="Macdonald J."/>
            <person name="Maclean C."/>
            <person name="Major J."/>
            <person name="Manning J."/>
            <person name="Marabella R."/>
            <person name="Maru K."/>
            <person name="Matthews C."/>
            <person name="Mauceli E."/>
            <person name="Mccarthy M."/>
            <person name="Mcdonough S."/>
            <person name="Mcghee T."/>
            <person name="Meldrim J."/>
            <person name="Meneus L."/>
            <person name="Mesirov J."/>
            <person name="Mihalev A."/>
            <person name="Mihova T."/>
            <person name="Mikkelsen T."/>
            <person name="Mlenga V."/>
            <person name="Moru K."/>
            <person name="Mozes J."/>
            <person name="Mulrain L."/>
            <person name="Munson G."/>
            <person name="Naylor J."/>
            <person name="Newes C."/>
            <person name="Nguyen C."/>
            <person name="Nguyen N."/>
            <person name="Nguyen T."/>
            <person name="Nicol R."/>
            <person name="Nielsen C."/>
            <person name="Nizzari M."/>
            <person name="Norbu C."/>
            <person name="Norbu N."/>
            <person name="O'donnell P."/>
            <person name="Okoawo O."/>
            <person name="O'leary S."/>
            <person name="Omotosho B."/>
            <person name="O'neill K."/>
            <person name="Osman S."/>
            <person name="Parker S."/>
            <person name="Perrin D."/>
            <person name="Phunkhang P."/>
            <person name="Piqani B."/>
            <person name="Purcell S."/>
            <person name="Rachupka T."/>
            <person name="Ramasamy U."/>
            <person name="Rameau R."/>
            <person name="Ray V."/>
            <person name="Raymond C."/>
            <person name="Retta R."/>
            <person name="Richardson S."/>
            <person name="Rise C."/>
            <person name="Rodriguez J."/>
            <person name="Rogers J."/>
            <person name="Rogov P."/>
            <person name="Rutman M."/>
            <person name="Schupbach R."/>
            <person name="Seaman C."/>
            <person name="Settipalli S."/>
            <person name="Sharpe T."/>
            <person name="Sheridan J."/>
            <person name="Sherpa N."/>
            <person name="Shi J."/>
            <person name="Smirnov S."/>
            <person name="Smith C."/>
            <person name="Sougnez C."/>
            <person name="Spencer B."/>
            <person name="Stalker J."/>
            <person name="Stange-thomann N."/>
            <person name="Stavropoulos S."/>
            <person name="Stetson K."/>
            <person name="Stone C."/>
            <person name="Stone S."/>
            <person name="Stubbs M."/>
            <person name="Talamas J."/>
            <person name="Tchuinga P."/>
            <person name="Tenzing P."/>
            <person name="Tesfaye S."/>
            <person name="Theodore J."/>
            <person name="Thoulutsang Y."/>
            <person name="Topham K."/>
            <person name="Towey S."/>
            <person name="Tsamla T."/>
            <person name="Tsomo N."/>
            <person name="Vallee D."/>
            <person name="Vassiliev H."/>
            <person name="Venkataraman V."/>
            <person name="Vinson J."/>
            <person name="Vo A."/>
            <person name="Wade C."/>
            <person name="Wang S."/>
            <person name="Wangchuk T."/>
            <person name="Wangdi T."/>
            <person name="Whittaker C."/>
            <person name="Wilkinson J."/>
            <person name="Wu Y."/>
            <person name="Wyman D."/>
            <person name="Yadav S."/>
            <person name="Yang S."/>
            <person name="Yang X."/>
            <person name="Yeager S."/>
            <person name="Yee E."/>
            <person name="Young G."/>
            <person name="Zainoun J."/>
            <person name="Zembeck L."/>
            <person name="Zimmer A."/>
            <person name="Zody M."/>
            <person name="Lander E."/>
        </authorList>
    </citation>
    <scope>NUCLEOTIDE SEQUENCE [LARGE SCALE GENOMIC DNA]</scope>
</reference>
<feature type="transmembrane region" description="Helical" evidence="1">
    <location>
        <begin position="418"/>
        <end position="438"/>
    </location>
</feature>
<dbReference type="FunCoup" id="H2Z124">
    <property type="interactions" value="6"/>
</dbReference>
<keyword evidence="2" id="KW-0732">Signal</keyword>
<keyword evidence="1" id="KW-0812">Transmembrane</keyword>
<dbReference type="eggNOG" id="KOG2645">
    <property type="taxonomic scope" value="Eukaryota"/>
</dbReference>
<sequence>MSLRHNFTFECFCILFFIITTEAVEHHKLLLVSFDGFRYDLADQKPILPGFQYLNTNGVRAKYLQPAFPTLTIPTHMTIATGLHPESHNAVHNCYYNISSGVVDPKSEYFSSLTQNYWWDSGAEPIWITAVNQGLKSGGYMYPGSYNTFNGVSPTKKYIQNEFISTFENTWPESVNAVIRWLTEDDLDFVALHFLEPDFLLHKNGPTKNTKKDVSVWVSNTILDLISKVDKAGLTDNLNIIFVSDHGHLPINTSIGENEAISLNKHVRDDDVDFQLCYGPIGLIQPKLGRKEEVYRALKQQPNIDVYYKEDLPERWHLKKSDRITSIFVLGHPGFFVYWNYPGFHVTKGDHGYDNTLPNMRAFYYSIGPSFKKNYVMDGFESVHIYSLMCHLLGLKPAPNNGTLDVLRHTLKPVPADYFSLNMPLLVIVVLVGLYVLYNRFTRPKEVKFKGV</sequence>
<dbReference type="SUPFAM" id="SSF53649">
    <property type="entry name" value="Alkaline phosphatase-like"/>
    <property type="match status" value="1"/>
</dbReference>
<protein>
    <recommendedName>
        <fullName evidence="5">AP3A hydrolase</fullName>
    </recommendedName>
</protein>
<evidence type="ECO:0000313" key="3">
    <source>
        <dbReference type="Ensembl" id="ENSCSAVP00000011286.1"/>
    </source>
</evidence>
<keyword evidence="1" id="KW-1133">Transmembrane helix</keyword>
<dbReference type="Proteomes" id="UP000007875">
    <property type="component" value="Unassembled WGS sequence"/>
</dbReference>
<dbReference type="Gene3D" id="3.30.1360.180">
    <property type="match status" value="1"/>
</dbReference>
<dbReference type="PANTHER" id="PTHR10151">
    <property type="entry name" value="ECTONUCLEOTIDE PYROPHOSPHATASE/PHOSPHODIESTERASE"/>
    <property type="match status" value="1"/>
</dbReference>
<evidence type="ECO:0000256" key="1">
    <source>
        <dbReference type="SAM" id="Phobius"/>
    </source>
</evidence>
<evidence type="ECO:0000256" key="2">
    <source>
        <dbReference type="SAM" id="SignalP"/>
    </source>
</evidence>
<dbReference type="InterPro" id="IPR002591">
    <property type="entry name" value="Phosphodiest/P_Trfase"/>
</dbReference>
<evidence type="ECO:0008006" key="5">
    <source>
        <dbReference type="Google" id="ProtNLM"/>
    </source>
</evidence>
<dbReference type="OMA" id="PDKICHA"/>
<feature type="signal peptide" evidence="2">
    <location>
        <begin position="1"/>
        <end position="23"/>
    </location>
</feature>
<dbReference type="AlphaFoldDB" id="H2Z124"/>
<dbReference type="InterPro" id="IPR017850">
    <property type="entry name" value="Alkaline_phosphatase_core_sf"/>
</dbReference>
<reference evidence="3" key="3">
    <citation type="submission" date="2025-09" db="UniProtKB">
        <authorList>
            <consortium name="Ensembl"/>
        </authorList>
    </citation>
    <scope>IDENTIFICATION</scope>
</reference>
<dbReference type="Gene3D" id="3.40.720.10">
    <property type="entry name" value="Alkaline Phosphatase, subunit A"/>
    <property type="match status" value="1"/>
</dbReference>
<dbReference type="Pfam" id="PF01663">
    <property type="entry name" value="Phosphodiest"/>
    <property type="match status" value="1"/>
</dbReference>
<dbReference type="Ensembl" id="ENSCSAVT00000011418.1">
    <property type="protein sequence ID" value="ENSCSAVP00000011286.1"/>
    <property type="gene ID" value="ENSCSAVG00000006599.1"/>
</dbReference>
<feature type="chain" id="PRO_5003578708" description="AP3A hydrolase" evidence="2">
    <location>
        <begin position="24"/>
        <end position="452"/>
    </location>
</feature>
<keyword evidence="1" id="KW-0472">Membrane</keyword>
<proteinExistence type="predicted"/>
<organism evidence="3 4">
    <name type="scientific">Ciona savignyi</name>
    <name type="common">Pacific transparent sea squirt</name>
    <dbReference type="NCBI Taxonomy" id="51511"/>
    <lineage>
        <taxon>Eukaryota</taxon>
        <taxon>Metazoa</taxon>
        <taxon>Chordata</taxon>
        <taxon>Tunicata</taxon>
        <taxon>Ascidiacea</taxon>
        <taxon>Phlebobranchia</taxon>
        <taxon>Cionidae</taxon>
        <taxon>Ciona</taxon>
    </lineage>
</organism>
<evidence type="ECO:0000313" key="4">
    <source>
        <dbReference type="Proteomes" id="UP000007875"/>
    </source>
</evidence>
<dbReference type="CDD" id="cd16018">
    <property type="entry name" value="Enpp"/>
    <property type="match status" value="1"/>
</dbReference>
<dbReference type="PANTHER" id="PTHR10151:SF126">
    <property type="entry name" value="ECTONUCLEOTIDE PYROPHOSPHATASE_PHOSPHODIESTERASE FAMILY MEMBER 7-LIKE"/>
    <property type="match status" value="1"/>
</dbReference>
<dbReference type="HOGENOM" id="CLU_017594_1_0_1"/>